<proteinExistence type="predicted"/>
<comment type="subcellular location">
    <subcellularLocation>
        <location evidence="1">Membrane</location>
        <topology evidence="1">Single-pass membrane protein</topology>
    </subcellularLocation>
</comment>
<dbReference type="InterPro" id="IPR007430">
    <property type="entry name" value="VirB8"/>
</dbReference>
<evidence type="ECO:0000256" key="1">
    <source>
        <dbReference type="ARBA" id="ARBA00004167"/>
    </source>
</evidence>
<dbReference type="EMBL" id="AAHMTV010000160">
    <property type="protein sequence ID" value="EBX9693698.1"/>
    <property type="molecule type" value="Genomic_DNA"/>
</dbReference>
<dbReference type="SUPFAM" id="SSF54427">
    <property type="entry name" value="NTF2-like"/>
    <property type="match status" value="1"/>
</dbReference>
<dbReference type="GO" id="GO:0030255">
    <property type="term" value="P:protein secretion by the type IV secretion system"/>
    <property type="evidence" value="ECO:0007669"/>
    <property type="project" value="InterPro"/>
</dbReference>
<comment type="caution">
    <text evidence="7">The sequence shown here is derived from an EMBL/GenBank/DDBJ whole genome shotgun (WGS) entry which is preliminary data.</text>
</comment>
<sequence length="254" mass="29005">MRMANKKAAPAKEKKVTDKDYFDEAKSWDESEIVREKKSARRAWSAFWAMTGVVIVQAIAISTMMPLKTIENSIVRVNDTTGETEVISNLKNMDETTEQVMSRYWLAKYLRHREGYHWNTREDDRLQVGMLSDGAIQQQYADYTNPKVNPYAPIKIYGETTEVDIKVNPAITYLNGKGGVKPEKGEKDQFGETVYTALVRYTATVKKDGEMPVTTHWAATVSFVYRKEPIKVDDRLINPVGFQVISYRKDQEGG</sequence>
<dbReference type="CDD" id="cd16424">
    <property type="entry name" value="VirB8"/>
    <property type="match status" value="1"/>
</dbReference>
<keyword evidence="3 5" id="KW-1133">Transmembrane helix</keyword>
<keyword evidence="4 5" id="KW-0472">Membrane</keyword>
<evidence type="ECO:0000259" key="6">
    <source>
        <dbReference type="Pfam" id="PF04335"/>
    </source>
</evidence>
<evidence type="ECO:0000256" key="5">
    <source>
        <dbReference type="SAM" id="Phobius"/>
    </source>
</evidence>
<evidence type="ECO:0000256" key="4">
    <source>
        <dbReference type="ARBA" id="ARBA00023136"/>
    </source>
</evidence>
<dbReference type="GO" id="GO:0016020">
    <property type="term" value="C:membrane"/>
    <property type="evidence" value="ECO:0007669"/>
    <property type="project" value="UniProtKB-SubCell"/>
</dbReference>
<name>A0A5W7Y709_SALEN</name>
<accession>A0A5W7Y709</accession>
<dbReference type="Gene3D" id="3.10.450.230">
    <property type="entry name" value="VirB8 protein"/>
    <property type="match status" value="1"/>
</dbReference>
<dbReference type="Pfam" id="PF04335">
    <property type="entry name" value="VirB8"/>
    <property type="match status" value="1"/>
</dbReference>
<reference evidence="7" key="1">
    <citation type="submission" date="2018-07" db="EMBL/GenBank/DDBJ databases">
        <authorList>
            <person name="Ashton P.M."/>
            <person name="Dallman T."/>
            <person name="Nair S."/>
            <person name="De Pinna E."/>
            <person name="Peters T."/>
            <person name="Grant K."/>
        </authorList>
    </citation>
    <scope>NUCLEOTIDE SEQUENCE</scope>
    <source>
        <strain evidence="7">484140</strain>
    </source>
</reference>
<dbReference type="EMBL" id="AAHMTV010000082">
    <property type="protein sequence ID" value="EBX9693300.1"/>
    <property type="molecule type" value="Genomic_DNA"/>
</dbReference>
<feature type="domain" description="Bacterial virulence protein VirB8" evidence="6">
    <location>
        <begin position="25"/>
        <end position="252"/>
    </location>
</feature>
<dbReference type="InterPro" id="IPR032710">
    <property type="entry name" value="NTF2-like_dom_sf"/>
</dbReference>
<dbReference type="InterPro" id="IPR026264">
    <property type="entry name" value="VirB8/PtlE"/>
</dbReference>
<feature type="transmembrane region" description="Helical" evidence="5">
    <location>
        <begin position="45"/>
        <end position="67"/>
    </location>
</feature>
<evidence type="ECO:0000256" key="3">
    <source>
        <dbReference type="ARBA" id="ARBA00022989"/>
    </source>
</evidence>
<keyword evidence="2 5" id="KW-0812">Transmembrane</keyword>
<protein>
    <submittedName>
        <fullName evidence="7">Type IV secretory pathway component</fullName>
    </submittedName>
</protein>
<evidence type="ECO:0000313" key="8">
    <source>
        <dbReference type="EMBL" id="EBX9693698.1"/>
    </source>
</evidence>
<organism evidence="7">
    <name type="scientific">Salmonella enteritidis</name>
    <dbReference type="NCBI Taxonomy" id="149539"/>
    <lineage>
        <taxon>Bacteria</taxon>
        <taxon>Pseudomonadati</taxon>
        <taxon>Pseudomonadota</taxon>
        <taxon>Gammaproteobacteria</taxon>
        <taxon>Enterobacterales</taxon>
        <taxon>Enterobacteriaceae</taxon>
        <taxon>Salmonella</taxon>
    </lineage>
</organism>
<evidence type="ECO:0000256" key="2">
    <source>
        <dbReference type="ARBA" id="ARBA00022692"/>
    </source>
</evidence>
<gene>
    <name evidence="7" type="ORF">DUA99_22100</name>
    <name evidence="8" type="ORF">DUA99_24380</name>
</gene>
<dbReference type="PIRSF" id="PIRSF003299">
    <property type="entry name" value="VirB8_PtlE"/>
    <property type="match status" value="1"/>
</dbReference>
<dbReference type="AlphaFoldDB" id="A0A5W7Y709"/>
<evidence type="ECO:0000313" key="7">
    <source>
        <dbReference type="EMBL" id="EBX9693300.1"/>
    </source>
</evidence>